<keyword evidence="2 9" id="KW-0436">Ligase</keyword>
<dbReference type="GO" id="GO:0003723">
    <property type="term" value="F:RNA binding"/>
    <property type="evidence" value="ECO:0007669"/>
    <property type="project" value="InterPro"/>
</dbReference>
<dbReference type="SUPFAM" id="SSF52374">
    <property type="entry name" value="Nucleotidylyl transferase"/>
    <property type="match status" value="1"/>
</dbReference>
<dbReference type="GO" id="GO:0004831">
    <property type="term" value="F:tyrosine-tRNA ligase activity"/>
    <property type="evidence" value="ECO:0007669"/>
    <property type="project" value="UniProtKB-EC"/>
</dbReference>
<proteinExistence type="inferred from homology"/>
<dbReference type="SUPFAM" id="SSF55174">
    <property type="entry name" value="Alpha-L RNA-binding motif"/>
    <property type="match status" value="1"/>
</dbReference>
<dbReference type="InterPro" id="IPR014729">
    <property type="entry name" value="Rossmann-like_a/b/a_fold"/>
</dbReference>
<keyword evidence="4 9" id="KW-0067">ATP-binding</keyword>
<dbReference type="AlphaFoldDB" id="A0AAW0DZQ1"/>
<keyword evidence="5 9" id="KW-0648">Protein biosynthesis</keyword>
<reference evidence="10 11" key="1">
    <citation type="journal article" date="2024" name="J Genomics">
        <title>Draft genome sequencing and assembly of Favolaschia claudopus CIRM-BRFM 2984 isolated from oak limbs.</title>
        <authorList>
            <person name="Navarro D."/>
            <person name="Drula E."/>
            <person name="Chaduli D."/>
            <person name="Cazenave R."/>
            <person name="Ahrendt S."/>
            <person name="Wang J."/>
            <person name="Lipzen A."/>
            <person name="Daum C."/>
            <person name="Barry K."/>
            <person name="Grigoriev I.V."/>
            <person name="Favel A."/>
            <person name="Rosso M.N."/>
            <person name="Martin F."/>
        </authorList>
    </citation>
    <scope>NUCLEOTIDE SEQUENCE [LARGE SCALE GENOMIC DNA]</scope>
    <source>
        <strain evidence="10 11">CIRM-BRFM 2984</strain>
    </source>
</reference>
<dbReference type="CDD" id="cd00805">
    <property type="entry name" value="TyrRS_core"/>
    <property type="match status" value="1"/>
</dbReference>
<name>A0AAW0DZQ1_9AGAR</name>
<dbReference type="InterPro" id="IPR024088">
    <property type="entry name" value="Tyr-tRNA-ligase_bac-type"/>
</dbReference>
<evidence type="ECO:0000256" key="1">
    <source>
        <dbReference type="ARBA" id="ARBA00013160"/>
    </source>
</evidence>
<dbReference type="GO" id="GO:0005739">
    <property type="term" value="C:mitochondrion"/>
    <property type="evidence" value="ECO:0007669"/>
    <property type="project" value="TreeGrafter"/>
</dbReference>
<dbReference type="GO" id="GO:0006437">
    <property type="term" value="P:tyrosyl-tRNA aminoacylation"/>
    <property type="evidence" value="ECO:0007669"/>
    <property type="project" value="InterPro"/>
</dbReference>
<dbReference type="InterPro" id="IPR002307">
    <property type="entry name" value="Tyr-tRNA-ligase"/>
</dbReference>
<comment type="catalytic activity">
    <reaction evidence="8 9">
        <text>tRNA(Tyr) + L-tyrosine + ATP = L-tyrosyl-tRNA(Tyr) + AMP + diphosphate + H(+)</text>
        <dbReference type="Rhea" id="RHEA:10220"/>
        <dbReference type="Rhea" id="RHEA-COMP:9706"/>
        <dbReference type="Rhea" id="RHEA-COMP:9707"/>
        <dbReference type="ChEBI" id="CHEBI:15378"/>
        <dbReference type="ChEBI" id="CHEBI:30616"/>
        <dbReference type="ChEBI" id="CHEBI:33019"/>
        <dbReference type="ChEBI" id="CHEBI:58315"/>
        <dbReference type="ChEBI" id="CHEBI:78442"/>
        <dbReference type="ChEBI" id="CHEBI:78536"/>
        <dbReference type="ChEBI" id="CHEBI:456215"/>
        <dbReference type="EC" id="6.1.1.1"/>
    </reaction>
</comment>
<evidence type="ECO:0000256" key="4">
    <source>
        <dbReference type="ARBA" id="ARBA00022840"/>
    </source>
</evidence>
<sequence length="482" mass="53452">MLLSAFRSSSRLRHTPLRTFATASASKNATSGAVGLLDDLSYRGYVQDVTDPQFLHAALESKPQVAYLGIDPTAKSLHVGHLLPLMCLLHFHVRGHHVIPLIGGATGLIGDPSGRTTERELAETDTTANNTTALVKSVERFFKRALLYADNRIVLAENRKIDVRAKNNIAWHRDMSMMNFLRTVGVHSRINTMLNKESVRTRLQSNAGMSFTEFTYQLLQAYDFYHLHKNFGCTIQIGGSDQWGNIVAGISLIDRIDAPAPTADAPPRAYGVTTPLLTTATGVKFGKTAGNAVWLDASLTSPFNFYQYFVRTSDAEVESYLKLFTLLSWTEISETMESHKLQPEQRIAQRRLASELTELIHTESGRLNAETMTKIMFESELAEVTAKDVLAALAGDRCVQMVDREELTTTPVTRLAVKYGLASSSSAARVLVLSRGLYYNNRPVPEIPFVLRDMHLLNDELVILKAGKDKIAVLVARKPEES</sequence>
<dbReference type="GO" id="GO:0005524">
    <property type="term" value="F:ATP binding"/>
    <property type="evidence" value="ECO:0007669"/>
    <property type="project" value="UniProtKB-KW"/>
</dbReference>
<dbReference type="GO" id="GO:0005829">
    <property type="term" value="C:cytosol"/>
    <property type="evidence" value="ECO:0007669"/>
    <property type="project" value="TreeGrafter"/>
</dbReference>
<evidence type="ECO:0000256" key="8">
    <source>
        <dbReference type="ARBA" id="ARBA00048248"/>
    </source>
</evidence>
<dbReference type="InterPro" id="IPR001412">
    <property type="entry name" value="aa-tRNA-synth_I_CS"/>
</dbReference>
<dbReference type="InterPro" id="IPR024107">
    <property type="entry name" value="Tyr-tRNA-ligase_bac_1"/>
</dbReference>
<dbReference type="InterPro" id="IPR036986">
    <property type="entry name" value="S4_RNA-bd_sf"/>
</dbReference>
<evidence type="ECO:0000256" key="9">
    <source>
        <dbReference type="RuleBase" id="RU361234"/>
    </source>
</evidence>
<dbReference type="HAMAP" id="MF_02006">
    <property type="entry name" value="Tyr_tRNA_synth_type1"/>
    <property type="match status" value="1"/>
</dbReference>
<evidence type="ECO:0000256" key="6">
    <source>
        <dbReference type="ARBA" id="ARBA00023146"/>
    </source>
</evidence>
<comment type="caution">
    <text evidence="10">The sequence shown here is derived from an EMBL/GenBank/DDBJ whole genome shotgun (WGS) entry which is preliminary data.</text>
</comment>
<dbReference type="InterPro" id="IPR002305">
    <property type="entry name" value="aa-tRNA-synth_Ic"/>
</dbReference>
<evidence type="ECO:0000256" key="2">
    <source>
        <dbReference type="ARBA" id="ARBA00022598"/>
    </source>
</evidence>
<dbReference type="PROSITE" id="PS00178">
    <property type="entry name" value="AA_TRNA_LIGASE_I"/>
    <property type="match status" value="1"/>
</dbReference>
<dbReference type="Pfam" id="PF00579">
    <property type="entry name" value="tRNA-synt_1b"/>
    <property type="match status" value="1"/>
</dbReference>
<evidence type="ECO:0000256" key="3">
    <source>
        <dbReference type="ARBA" id="ARBA00022741"/>
    </source>
</evidence>
<dbReference type="FunFam" id="1.10.240.10:FF:000001">
    <property type="entry name" value="Tyrosine--tRNA ligase"/>
    <property type="match status" value="1"/>
</dbReference>
<gene>
    <name evidence="10" type="ORF">R3P38DRAFT_2839622</name>
</gene>
<evidence type="ECO:0000256" key="5">
    <source>
        <dbReference type="ARBA" id="ARBA00022917"/>
    </source>
</evidence>
<dbReference type="EMBL" id="JAWWNJ010000004">
    <property type="protein sequence ID" value="KAK7057157.1"/>
    <property type="molecule type" value="Genomic_DNA"/>
</dbReference>
<dbReference type="Proteomes" id="UP001362999">
    <property type="component" value="Unassembled WGS sequence"/>
</dbReference>
<evidence type="ECO:0000256" key="7">
    <source>
        <dbReference type="ARBA" id="ARBA00033323"/>
    </source>
</evidence>
<dbReference type="Gene3D" id="3.10.290.10">
    <property type="entry name" value="RNA-binding S4 domain"/>
    <property type="match status" value="1"/>
</dbReference>
<dbReference type="NCBIfam" id="TIGR00234">
    <property type="entry name" value="tyrS"/>
    <property type="match status" value="1"/>
</dbReference>
<keyword evidence="11" id="KW-1185">Reference proteome</keyword>
<accession>A0AAW0DZQ1</accession>
<dbReference type="Gene3D" id="1.10.240.10">
    <property type="entry name" value="Tyrosyl-Transfer RNA Synthetase"/>
    <property type="match status" value="1"/>
</dbReference>
<dbReference type="PANTHER" id="PTHR11766">
    <property type="entry name" value="TYROSYL-TRNA SYNTHETASE"/>
    <property type="match status" value="1"/>
</dbReference>
<dbReference type="Gene3D" id="3.40.50.620">
    <property type="entry name" value="HUPs"/>
    <property type="match status" value="1"/>
</dbReference>
<dbReference type="PRINTS" id="PR01040">
    <property type="entry name" value="TRNASYNTHTYR"/>
</dbReference>
<organism evidence="10 11">
    <name type="scientific">Favolaschia claudopus</name>
    <dbReference type="NCBI Taxonomy" id="2862362"/>
    <lineage>
        <taxon>Eukaryota</taxon>
        <taxon>Fungi</taxon>
        <taxon>Dikarya</taxon>
        <taxon>Basidiomycota</taxon>
        <taxon>Agaricomycotina</taxon>
        <taxon>Agaricomycetes</taxon>
        <taxon>Agaricomycetidae</taxon>
        <taxon>Agaricales</taxon>
        <taxon>Marasmiineae</taxon>
        <taxon>Mycenaceae</taxon>
        <taxon>Favolaschia</taxon>
    </lineage>
</organism>
<evidence type="ECO:0000313" key="11">
    <source>
        <dbReference type="Proteomes" id="UP001362999"/>
    </source>
</evidence>
<dbReference type="PANTHER" id="PTHR11766:SF0">
    <property type="entry name" value="TYROSINE--TRNA LIGASE, MITOCHONDRIAL"/>
    <property type="match status" value="1"/>
</dbReference>
<comment type="similarity">
    <text evidence="9">Belongs to the class-I aminoacyl-tRNA synthetase family.</text>
</comment>
<keyword evidence="6 9" id="KW-0030">Aminoacyl-tRNA synthetase</keyword>
<protein>
    <recommendedName>
        <fullName evidence="1 9">Tyrosine--tRNA ligase</fullName>
        <ecNumber evidence="1 9">6.1.1.1</ecNumber>
    </recommendedName>
    <alternativeName>
        <fullName evidence="7 9">Tyrosyl-tRNA synthetase</fullName>
    </alternativeName>
</protein>
<keyword evidence="3 9" id="KW-0547">Nucleotide-binding</keyword>
<evidence type="ECO:0000313" key="10">
    <source>
        <dbReference type="EMBL" id="KAK7057157.1"/>
    </source>
</evidence>
<dbReference type="EC" id="6.1.1.1" evidence="1 9"/>